<organism evidence="1 2">
    <name type="scientific">Paludisphaera borealis</name>
    <dbReference type="NCBI Taxonomy" id="1387353"/>
    <lineage>
        <taxon>Bacteria</taxon>
        <taxon>Pseudomonadati</taxon>
        <taxon>Planctomycetota</taxon>
        <taxon>Planctomycetia</taxon>
        <taxon>Isosphaerales</taxon>
        <taxon>Isosphaeraceae</taxon>
        <taxon>Paludisphaera</taxon>
    </lineage>
</organism>
<dbReference type="EMBL" id="CP019082">
    <property type="protein sequence ID" value="APW62262.1"/>
    <property type="molecule type" value="Genomic_DNA"/>
</dbReference>
<proteinExistence type="predicted"/>
<reference evidence="2" key="1">
    <citation type="submission" date="2016-12" db="EMBL/GenBank/DDBJ databases">
        <title>Comparative genomics of four Isosphaeraceae planctomycetes: a common pool of plasmids and glycoside hydrolase genes.</title>
        <authorList>
            <person name="Ivanova A."/>
        </authorList>
    </citation>
    <scope>NUCLEOTIDE SEQUENCE [LARGE SCALE GENOMIC DNA]</scope>
    <source>
        <strain evidence="2">PX4</strain>
    </source>
</reference>
<protein>
    <submittedName>
        <fullName evidence="1">Uncharacterized protein</fullName>
    </submittedName>
</protein>
<evidence type="ECO:0000313" key="1">
    <source>
        <dbReference type="EMBL" id="APW62262.1"/>
    </source>
</evidence>
<dbReference type="KEGG" id="pbor:BSF38_03800"/>
<dbReference type="OrthoDB" id="286571at2"/>
<dbReference type="STRING" id="1387353.BSF38_03800"/>
<dbReference type="AlphaFoldDB" id="A0A1U7CTK8"/>
<accession>A0A1U7CTK8</accession>
<name>A0A1U7CTK8_9BACT</name>
<dbReference type="RefSeq" id="WP_076348238.1">
    <property type="nucleotide sequence ID" value="NZ_CP019082.1"/>
</dbReference>
<evidence type="ECO:0000313" key="2">
    <source>
        <dbReference type="Proteomes" id="UP000186309"/>
    </source>
</evidence>
<keyword evidence="2" id="KW-1185">Reference proteome</keyword>
<dbReference type="Proteomes" id="UP000186309">
    <property type="component" value="Chromosome"/>
</dbReference>
<sequence length="209" mass="23260">MIHKPLNILLLVAIASGGFLAWRSGDERGRLTSTYLRLKQITGDFPIEDPSNVHFLALDTGEKLNFAWRVYIPPNYTQVVKLLQGNQNTSWSSSWSSGAVQAIARVRIRENNQGQLMIYTQMPGGSSLMSLGDPALAGFLRDRWNEVRVEQLGTDGVATIAPDKPAVVLRMTLPDSMADEARKKLEPFIVERHVPVLINMQLDPNAPRP</sequence>
<gene>
    <name evidence="1" type="ORF">BSF38_03800</name>
</gene>